<keyword evidence="2" id="KW-0812">Transmembrane</keyword>
<name>A0A1M4S2T9_9ACTO</name>
<dbReference type="AlphaFoldDB" id="A0A1M4S2T9"/>
<dbReference type="Proteomes" id="UP000184291">
    <property type="component" value="Unassembled WGS sequence"/>
</dbReference>
<reference evidence="4" key="1">
    <citation type="submission" date="2016-09" db="EMBL/GenBank/DDBJ databases">
        <authorList>
            <person name="Strepis N."/>
        </authorList>
    </citation>
    <scope>NUCLEOTIDE SEQUENCE [LARGE SCALE GENOMIC DNA]</scope>
</reference>
<feature type="transmembrane region" description="Helical" evidence="2">
    <location>
        <begin position="32"/>
        <end position="50"/>
    </location>
</feature>
<sequence length="86" mass="8723">MPFLLFAPGVGCSDSGGFPGGLQVLARVSLDLSGFGFLVIALLFLALNLYGSLAYRRARVADATGAPTTQTPEGIGQPREPGAAAA</sequence>
<organism evidence="3 4">
    <name type="scientific">Actinomyces glycerinitolerans</name>
    <dbReference type="NCBI Taxonomy" id="1892869"/>
    <lineage>
        <taxon>Bacteria</taxon>
        <taxon>Bacillati</taxon>
        <taxon>Actinomycetota</taxon>
        <taxon>Actinomycetes</taxon>
        <taxon>Actinomycetales</taxon>
        <taxon>Actinomycetaceae</taxon>
        <taxon>Actinomyces</taxon>
    </lineage>
</organism>
<evidence type="ECO:0000313" key="4">
    <source>
        <dbReference type="Proteomes" id="UP000184291"/>
    </source>
</evidence>
<dbReference type="STRING" id="1892869.ACGLYG10_2752"/>
<gene>
    <name evidence="3" type="ORF">ACGLYG10_2752</name>
</gene>
<proteinExistence type="predicted"/>
<dbReference type="EMBL" id="FQTT01000014">
    <property type="protein sequence ID" value="SHE26501.1"/>
    <property type="molecule type" value="Genomic_DNA"/>
</dbReference>
<keyword evidence="2" id="KW-1133">Transmembrane helix</keyword>
<evidence type="ECO:0000256" key="2">
    <source>
        <dbReference type="SAM" id="Phobius"/>
    </source>
</evidence>
<protein>
    <submittedName>
        <fullName evidence="3">Uncharacterized protein</fullName>
    </submittedName>
</protein>
<evidence type="ECO:0000256" key="1">
    <source>
        <dbReference type="SAM" id="MobiDB-lite"/>
    </source>
</evidence>
<feature type="region of interest" description="Disordered" evidence="1">
    <location>
        <begin position="65"/>
        <end position="86"/>
    </location>
</feature>
<accession>A0A1M4S2T9</accession>
<keyword evidence="2" id="KW-0472">Membrane</keyword>
<dbReference type="RefSeq" id="WP_139240999.1">
    <property type="nucleotide sequence ID" value="NZ_FQTT01000014.1"/>
</dbReference>
<keyword evidence="4" id="KW-1185">Reference proteome</keyword>
<evidence type="ECO:0000313" key="3">
    <source>
        <dbReference type="EMBL" id="SHE26501.1"/>
    </source>
</evidence>